<dbReference type="SFLD" id="SFLDS00003">
    <property type="entry name" value="Haloacid_Dehalogenase"/>
    <property type="match status" value="1"/>
</dbReference>
<dbReference type="SFLD" id="SFLDG00002">
    <property type="entry name" value="C1.7:_P-type_atpase_like"/>
    <property type="match status" value="1"/>
</dbReference>
<feature type="transmembrane region" description="Helical" evidence="19">
    <location>
        <begin position="876"/>
        <end position="894"/>
    </location>
</feature>
<keyword evidence="12" id="KW-0460">Magnesium</keyword>
<dbReference type="InterPro" id="IPR036412">
    <property type="entry name" value="HAD-like_sf"/>
</dbReference>
<keyword evidence="22" id="KW-1185">Reference proteome</keyword>
<feature type="region of interest" description="Disordered" evidence="18">
    <location>
        <begin position="1"/>
        <end position="20"/>
    </location>
</feature>
<gene>
    <name evidence="21" type="ORF">SOIL9_77210</name>
</gene>
<evidence type="ECO:0000256" key="16">
    <source>
        <dbReference type="ARBA" id="ARBA00029806"/>
    </source>
</evidence>
<evidence type="ECO:0000256" key="11">
    <source>
        <dbReference type="ARBA" id="ARBA00022840"/>
    </source>
</evidence>
<dbReference type="EC" id="7.2.2.14" evidence="4"/>
<evidence type="ECO:0000313" key="22">
    <source>
        <dbReference type="Proteomes" id="UP000464178"/>
    </source>
</evidence>
<dbReference type="NCBIfam" id="TIGR01524">
    <property type="entry name" value="ATPase-IIIB_Mg"/>
    <property type="match status" value="1"/>
</dbReference>
<evidence type="ECO:0000256" key="19">
    <source>
        <dbReference type="SAM" id="Phobius"/>
    </source>
</evidence>
<dbReference type="SFLD" id="SFLDF00027">
    <property type="entry name" value="p-type_atpase"/>
    <property type="match status" value="1"/>
</dbReference>
<dbReference type="InterPro" id="IPR004014">
    <property type="entry name" value="ATPase_P-typ_cation-transptr_N"/>
</dbReference>
<dbReference type="SUPFAM" id="SSF81660">
    <property type="entry name" value="Metal cation-transporting ATPase, ATP-binding domain N"/>
    <property type="match status" value="1"/>
</dbReference>
<keyword evidence="15 19" id="KW-0472">Membrane</keyword>
<evidence type="ECO:0000256" key="14">
    <source>
        <dbReference type="ARBA" id="ARBA00022989"/>
    </source>
</evidence>
<sequence>MPTALEPKVPTVRAPHDTPAPAVRAASEAAAREPADLLAALLSTPDGLGRVRALQRLARDGFNEIASERPPRWYVQLLHAFHVPFNYLLLTLAAVALFTEDYKAAVVISVMVALSGSLRFWQEFRSGRAAEKLRAMVHTTATVSRPDPRTEVPTEVQTAFGLNPRPLVAQRIEIPIRDLVVGDVIHLSAGDLVPADVRVLSAKDLFVSQAALTGESIPVEKADVPAPEARRLLDAQTGPLDLPNLCFLGTSVVSGTARAVVVATGGRTYLGALARHLVGRRPETAFDRGVRGVSWLLIRFMFVMVPIVFLLNGFTKGDWGEAFLFGVAVAVGLTPEMLPMIVTANLARGAVAMSRRKVIVKKLPAIQNLGAMDVLCTDKTGTLTQDQVVLLRHLDVEGRECEEVLEYAYLNSYFQTGLKNLLDRAVLEHEDLTRTRELTQRYLKCDEVPFDFHRRRMSVVVHEVFKGRDLLICKGAVEELLAVCSEARVSGHAVPLTDPVREQILRLRTDLNEDGLRVIAVAVKQVWSQPNKQYGVGDEDKLTLAGFIAFLDPPKESAAPALAVLARHGVAVKILTGDNELVARKVCRDVGLDAPRTLLGRQIEALSDAELEDAAEGTVLFAKLNPDQKARIVAALKRRGHTVGFLGDGINDAPALREADAGVSVDTGADIAKESADIILLEKSLMVLEEGVQLGRRTYGNTIKYIKMTASSNFGNVFSVLVASAWLPFLPMLAIHLLIQNLLYDVSQVGIPFDRMDEEYLERPRKWEVRDLGRFMLCVGPISSVFDVTTFGVMYFVFAANTPGAQALFQSGWFVEGLLSQTLVIHMIRTGKVPFLESTAAPPVLLLTLGVMAVGVAVPFTPLGAAVGLVPLPPAYFPWLVATLLGYCLLTQVVKRWYVRRFGAWL</sequence>
<dbReference type="Pfam" id="PF00122">
    <property type="entry name" value="E1-E2_ATPase"/>
    <property type="match status" value="1"/>
</dbReference>
<feature type="transmembrane region" description="Helical" evidence="19">
    <location>
        <begin position="774"/>
        <end position="798"/>
    </location>
</feature>
<feature type="transmembrane region" description="Helical" evidence="19">
    <location>
        <begin position="323"/>
        <end position="347"/>
    </location>
</feature>
<keyword evidence="21" id="KW-0378">Hydrolase</keyword>
<feature type="transmembrane region" description="Helical" evidence="19">
    <location>
        <begin position="104"/>
        <end position="121"/>
    </location>
</feature>
<dbReference type="Gene3D" id="3.40.50.1000">
    <property type="entry name" value="HAD superfamily/HAD-like"/>
    <property type="match status" value="1"/>
</dbReference>
<evidence type="ECO:0000256" key="3">
    <source>
        <dbReference type="ARBA" id="ARBA00008746"/>
    </source>
</evidence>
<dbReference type="RefSeq" id="WP_162672568.1">
    <property type="nucleotide sequence ID" value="NZ_LR593886.1"/>
</dbReference>
<dbReference type="InterPro" id="IPR023214">
    <property type="entry name" value="HAD_sf"/>
</dbReference>
<dbReference type="SUPFAM" id="SSF81653">
    <property type="entry name" value="Calcium ATPase, transduction domain A"/>
    <property type="match status" value="1"/>
</dbReference>
<evidence type="ECO:0000256" key="4">
    <source>
        <dbReference type="ARBA" id="ARBA00012786"/>
    </source>
</evidence>
<dbReference type="InterPro" id="IPR044492">
    <property type="entry name" value="P_typ_ATPase_HD_dom"/>
</dbReference>
<dbReference type="GO" id="GO:0005524">
    <property type="term" value="F:ATP binding"/>
    <property type="evidence" value="ECO:0007669"/>
    <property type="project" value="UniProtKB-KW"/>
</dbReference>
<comment type="similarity">
    <text evidence="3">Belongs to the cation transport ATPase (P-type) (TC 3.A.3) family. Type IIIB subfamily.</text>
</comment>
<evidence type="ECO:0000256" key="9">
    <source>
        <dbReference type="ARBA" id="ARBA00022692"/>
    </source>
</evidence>
<dbReference type="Proteomes" id="UP000464178">
    <property type="component" value="Chromosome"/>
</dbReference>
<dbReference type="KEGG" id="gms:SOIL9_77210"/>
<evidence type="ECO:0000259" key="20">
    <source>
        <dbReference type="SMART" id="SM00831"/>
    </source>
</evidence>
<protein>
    <recommendedName>
        <fullName evidence="5">Magnesium-transporting ATPase, P-type 1</fullName>
        <ecNumber evidence="4">7.2.2.14</ecNumber>
    </recommendedName>
    <alternativeName>
        <fullName evidence="16">Mg(2+) transport ATPase, P-type 1</fullName>
    </alternativeName>
</protein>
<keyword evidence="14 19" id="KW-1133">Transmembrane helix</keyword>
<dbReference type="SMART" id="SM00831">
    <property type="entry name" value="Cation_ATPase_N"/>
    <property type="match status" value="1"/>
</dbReference>
<dbReference type="Gene3D" id="3.40.1110.10">
    <property type="entry name" value="Calcium-transporting ATPase, cytoplasmic domain N"/>
    <property type="match status" value="1"/>
</dbReference>
<dbReference type="InterPro" id="IPR018303">
    <property type="entry name" value="ATPase_P-typ_P_site"/>
</dbReference>
<feature type="transmembrane region" description="Helical" evidence="19">
    <location>
        <begin position="77"/>
        <end position="98"/>
    </location>
</feature>
<keyword evidence="7" id="KW-0997">Cell inner membrane</keyword>
<dbReference type="PRINTS" id="PR01836">
    <property type="entry name" value="MGATPASE"/>
</dbReference>
<name>A0A6P2DM39_9BACT</name>
<evidence type="ECO:0000256" key="10">
    <source>
        <dbReference type="ARBA" id="ARBA00022741"/>
    </source>
</evidence>
<dbReference type="NCBIfam" id="NF011702">
    <property type="entry name" value="PRK15122.1"/>
    <property type="match status" value="1"/>
</dbReference>
<organism evidence="21 22">
    <name type="scientific">Gemmata massiliana</name>
    <dbReference type="NCBI Taxonomy" id="1210884"/>
    <lineage>
        <taxon>Bacteria</taxon>
        <taxon>Pseudomonadati</taxon>
        <taxon>Planctomycetota</taxon>
        <taxon>Planctomycetia</taxon>
        <taxon>Gemmatales</taxon>
        <taxon>Gemmataceae</taxon>
        <taxon>Gemmata</taxon>
    </lineage>
</organism>
<evidence type="ECO:0000256" key="6">
    <source>
        <dbReference type="ARBA" id="ARBA00022475"/>
    </source>
</evidence>
<dbReference type="Gene3D" id="2.70.150.10">
    <property type="entry name" value="Calcium-transporting ATPase, cytoplasmic transduction domain A"/>
    <property type="match status" value="1"/>
</dbReference>
<dbReference type="GO" id="GO:0005886">
    <property type="term" value="C:plasma membrane"/>
    <property type="evidence" value="ECO:0007669"/>
    <property type="project" value="UniProtKB-SubCell"/>
</dbReference>
<dbReference type="Pfam" id="PF00689">
    <property type="entry name" value="Cation_ATPase_C"/>
    <property type="match status" value="1"/>
</dbReference>
<dbReference type="EMBL" id="LR593886">
    <property type="protein sequence ID" value="VTS01822.1"/>
    <property type="molecule type" value="Genomic_DNA"/>
</dbReference>
<dbReference type="CDD" id="cd02077">
    <property type="entry name" value="P-type_ATPase_Mg"/>
    <property type="match status" value="1"/>
</dbReference>
<dbReference type="PROSITE" id="PS00154">
    <property type="entry name" value="ATPASE_E1_E2"/>
    <property type="match status" value="1"/>
</dbReference>
<keyword evidence="8" id="KW-0597">Phosphoprotein</keyword>
<evidence type="ECO:0000256" key="18">
    <source>
        <dbReference type="SAM" id="MobiDB-lite"/>
    </source>
</evidence>
<evidence type="ECO:0000256" key="1">
    <source>
        <dbReference type="ARBA" id="ARBA00003954"/>
    </source>
</evidence>
<reference evidence="21 22" key="1">
    <citation type="submission" date="2019-05" db="EMBL/GenBank/DDBJ databases">
        <authorList>
            <consortium name="Science for Life Laboratories"/>
        </authorList>
    </citation>
    <scope>NUCLEOTIDE SEQUENCE [LARGE SCALE GENOMIC DNA]</scope>
    <source>
        <strain evidence="21">Soil9</strain>
    </source>
</reference>
<proteinExistence type="inferred from homology"/>
<evidence type="ECO:0000256" key="8">
    <source>
        <dbReference type="ARBA" id="ARBA00022553"/>
    </source>
</evidence>
<dbReference type="GO" id="GO:0015444">
    <property type="term" value="F:P-type magnesium transporter activity"/>
    <property type="evidence" value="ECO:0007669"/>
    <property type="project" value="UniProtKB-EC"/>
</dbReference>
<feature type="transmembrane region" description="Helical" evidence="19">
    <location>
        <begin position="290"/>
        <end position="311"/>
    </location>
</feature>
<keyword evidence="9 19" id="KW-0812">Transmembrane</keyword>
<dbReference type="InterPro" id="IPR023298">
    <property type="entry name" value="ATPase_P-typ_TM_dom_sf"/>
</dbReference>
<evidence type="ECO:0000313" key="21">
    <source>
        <dbReference type="EMBL" id="VTS01822.1"/>
    </source>
</evidence>
<evidence type="ECO:0000256" key="13">
    <source>
        <dbReference type="ARBA" id="ARBA00022967"/>
    </source>
</evidence>
<evidence type="ECO:0000256" key="2">
    <source>
        <dbReference type="ARBA" id="ARBA00004429"/>
    </source>
</evidence>
<dbReference type="Gene3D" id="1.20.1110.10">
    <property type="entry name" value="Calcium-transporting ATPase, transmembrane domain"/>
    <property type="match status" value="1"/>
</dbReference>
<keyword evidence="11" id="KW-0067">ATP-binding</keyword>
<dbReference type="Pfam" id="PF13246">
    <property type="entry name" value="Cation_ATPase"/>
    <property type="match status" value="1"/>
</dbReference>
<dbReference type="SUPFAM" id="SSF56784">
    <property type="entry name" value="HAD-like"/>
    <property type="match status" value="1"/>
</dbReference>
<dbReference type="Pfam" id="PF00690">
    <property type="entry name" value="Cation_ATPase_N"/>
    <property type="match status" value="1"/>
</dbReference>
<dbReference type="PANTHER" id="PTHR42861">
    <property type="entry name" value="CALCIUM-TRANSPORTING ATPASE"/>
    <property type="match status" value="1"/>
</dbReference>
<dbReference type="InterPro" id="IPR059000">
    <property type="entry name" value="ATPase_P-type_domA"/>
</dbReference>
<evidence type="ECO:0000256" key="17">
    <source>
        <dbReference type="ARBA" id="ARBA00047295"/>
    </source>
</evidence>
<keyword evidence="10" id="KW-0547">Nucleotide-binding</keyword>
<comment type="catalytic activity">
    <reaction evidence="17">
        <text>Mg(2+)(out) + ATP + H2O = Mg(2+)(in) + ADP + phosphate + H(+)</text>
        <dbReference type="Rhea" id="RHEA:10260"/>
        <dbReference type="ChEBI" id="CHEBI:15377"/>
        <dbReference type="ChEBI" id="CHEBI:15378"/>
        <dbReference type="ChEBI" id="CHEBI:18420"/>
        <dbReference type="ChEBI" id="CHEBI:30616"/>
        <dbReference type="ChEBI" id="CHEBI:43474"/>
        <dbReference type="ChEBI" id="CHEBI:456216"/>
        <dbReference type="EC" id="7.2.2.14"/>
    </reaction>
</comment>
<dbReference type="InterPro" id="IPR023299">
    <property type="entry name" value="ATPase_P-typ_cyto_dom_N"/>
</dbReference>
<dbReference type="NCBIfam" id="TIGR01494">
    <property type="entry name" value="ATPase_P-type"/>
    <property type="match status" value="2"/>
</dbReference>
<keyword evidence="6" id="KW-1003">Cell membrane</keyword>
<keyword evidence="13" id="KW-1278">Translocase</keyword>
<dbReference type="SUPFAM" id="SSF81665">
    <property type="entry name" value="Calcium ATPase, transmembrane domain M"/>
    <property type="match status" value="1"/>
</dbReference>
<dbReference type="AlphaFoldDB" id="A0A6P2DM39"/>
<evidence type="ECO:0000256" key="15">
    <source>
        <dbReference type="ARBA" id="ARBA00023136"/>
    </source>
</evidence>
<evidence type="ECO:0000256" key="7">
    <source>
        <dbReference type="ARBA" id="ARBA00022519"/>
    </source>
</evidence>
<dbReference type="InterPro" id="IPR008250">
    <property type="entry name" value="ATPase_P-typ_transduc_dom_A_sf"/>
</dbReference>
<dbReference type="InterPro" id="IPR006068">
    <property type="entry name" value="ATPase_P-typ_cation-transptr_C"/>
</dbReference>
<dbReference type="InterPro" id="IPR006415">
    <property type="entry name" value="P-type_ATPase_IIIB"/>
</dbReference>
<comment type="subcellular location">
    <subcellularLocation>
        <location evidence="2">Cell inner membrane</location>
        <topology evidence="2">Multi-pass membrane protein</topology>
    </subcellularLocation>
</comment>
<comment type="function">
    <text evidence="1">Mediates magnesium influx to the cytosol.</text>
</comment>
<accession>A0A6P2DM39</accession>
<dbReference type="GO" id="GO:0016887">
    <property type="term" value="F:ATP hydrolysis activity"/>
    <property type="evidence" value="ECO:0007669"/>
    <property type="project" value="InterPro"/>
</dbReference>
<feature type="transmembrane region" description="Helical" evidence="19">
    <location>
        <begin position="844"/>
        <end position="870"/>
    </location>
</feature>
<evidence type="ECO:0000256" key="5">
    <source>
        <dbReference type="ARBA" id="ARBA00013555"/>
    </source>
</evidence>
<dbReference type="InterPro" id="IPR001757">
    <property type="entry name" value="P_typ_ATPase"/>
</dbReference>
<feature type="domain" description="Cation-transporting P-type ATPase N-terminal" evidence="20">
    <location>
        <begin position="28"/>
        <end position="101"/>
    </location>
</feature>
<evidence type="ECO:0000256" key="12">
    <source>
        <dbReference type="ARBA" id="ARBA00022842"/>
    </source>
</evidence>